<comment type="caution">
    <text evidence="1">The sequence shown here is derived from an EMBL/GenBank/DDBJ whole genome shotgun (WGS) entry which is preliminary data.</text>
</comment>
<reference evidence="1 2" key="1">
    <citation type="submission" date="2020-08" db="EMBL/GenBank/DDBJ databases">
        <title>Genomic Encyclopedia of Type Strains, Phase IV (KMG-IV): sequencing the most valuable type-strain genomes for metagenomic binning, comparative biology and taxonomic classification.</title>
        <authorList>
            <person name="Goeker M."/>
        </authorList>
    </citation>
    <scope>NUCLEOTIDE SEQUENCE [LARGE SCALE GENOMIC DNA]</scope>
    <source>
        <strain evidence="1 2">DSM 26287</strain>
    </source>
</reference>
<dbReference type="RefSeq" id="WP_184422566.1">
    <property type="nucleotide sequence ID" value="NZ_AP027362.1"/>
</dbReference>
<proteinExistence type="predicted"/>
<sequence length="190" mass="22314">MNNNLLTNTAVGQDAYQIAYQTKEWISQIIVGLNFCPFAKKELVNNSIYYYVAHQPKLKKLVQEFNEQCLFLYNHPEIETSLLIFPTGFADFQRYLELVDYCNDLIVSEGYEGVFQVASFHPMYCFEGEDYDDAANYTNRSPYPTIHLIREKSMEKVLAVYKQPEKIPENNIRLARQKGHQFFENILNKR</sequence>
<dbReference type="InterPro" id="IPR009858">
    <property type="entry name" value="DUF1415"/>
</dbReference>
<accession>A0A7X0NEX7</accession>
<dbReference type="EMBL" id="JACHHU010000003">
    <property type="protein sequence ID" value="MBB6542199.1"/>
    <property type="molecule type" value="Genomic_DNA"/>
</dbReference>
<gene>
    <name evidence="1" type="ORF">HNQ55_000677</name>
</gene>
<protein>
    <recommendedName>
        <fullName evidence="3">DUF1415 domain-containing protein</fullName>
    </recommendedName>
</protein>
<name>A0A7X0NEX7_9GAMM</name>
<evidence type="ECO:0000313" key="2">
    <source>
        <dbReference type="Proteomes" id="UP000537141"/>
    </source>
</evidence>
<keyword evidence="2" id="KW-1185">Reference proteome</keyword>
<dbReference type="Pfam" id="PF07209">
    <property type="entry name" value="DUF1415"/>
    <property type="match status" value="1"/>
</dbReference>
<evidence type="ECO:0008006" key="3">
    <source>
        <dbReference type="Google" id="ProtNLM"/>
    </source>
</evidence>
<dbReference type="AlphaFoldDB" id="A0A7X0NEX7"/>
<dbReference type="Proteomes" id="UP000537141">
    <property type="component" value="Unassembled WGS sequence"/>
</dbReference>
<evidence type="ECO:0000313" key="1">
    <source>
        <dbReference type="EMBL" id="MBB6542199.1"/>
    </source>
</evidence>
<organism evidence="1 2">
    <name type="scientific">Thalassotalea piscium</name>
    <dbReference type="NCBI Taxonomy" id="1230533"/>
    <lineage>
        <taxon>Bacteria</taxon>
        <taxon>Pseudomonadati</taxon>
        <taxon>Pseudomonadota</taxon>
        <taxon>Gammaproteobacteria</taxon>
        <taxon>Alteromonadales</taxon>
        <taxon>Colwelliaceae</taxon>
        <taxon>Thalassotalea</taxon>
    </lineage>
</organism>